<reference evidence="10" key="1">
    <citation type="submission" date="2022-10" db="EMBL/GenBank/DDBJ databases">
        <authorList>
            <person name="Koch H."/>
        </authorList>
    </citation>
    <scope>NUCLEOTIDE SEQUENCE</scope>
    <source>
        <strain evidence="10">DNF</strain>
    </source>
</reference>
<dbReference type="PANTHER" id="PTHR43668">
    <property type="entry name" value="ALLANTOINASE"/>
    <property type="match status" value="1"/>
</dbReference>
<evidence type="ECO:0000256" key="2">
    <source>
        <dbReference type="ARBA" id="ARBA00010286"/>
    </source>
</evidence>
<dbReference type="GO" id="GO:0044205">
    <property type="term" value="P:'de novo' UMP biosynthetic process"/>
    <property type="evidence" value="ECO:0007669"/>
    <property type="project" value="UniProtKB-UniRule"/>
</dbReference>
<gene>
    <name evidence="7" type="primary">pyrC</name>
    <name evidence="10" type="ORF">DNFV4_02944</name>
</gene>
<evidence type="ECO:0000313" key="10">
    <source>
        <dbReference type="EMBL" id="CAI4032514.1"/>
    </source>
</evidence>
<feature type="binding site" evidence="7">
    <location>
        <position position="187"/>
    </location>
    <ligand>
        <name>Zn(2+)</name>
        <dbReference type="ChEBI" id="CHEBI:29105"/>
        <label>2</label>
    </ligand>
</feature>
<dbReference type="GO" id="GO:0005737">
    <property type="term" value="C:cytoplasm"/>
    <property type="evidence" value="ECO:0007669"/>
    <property type="project" value="TreeGrafter"/>
</dbReference>
<comment type="catalytic activity">
    <reaction evidence="7">
        <text>(S)-dihydroorotate + H2O = N-carbamoyl-L-aspartate + H(+)</text>
        <dbReference type="Rhea" id="RHEA:24296"/>
        <dbReference type="ChEBI" id="CHEBI:15377"/>
        <dbReference type="ChEBI" id="CHEBI:15378"/>
        <dbReference type="ChEBI" id="CHEBI:30864"/>
        <dbReference type="ChEBI" id="CHEBI:32814"/>
        <dbReference type="EC" id="3.5.2.3"/>
    </reaction>
</comment>
<dbReference type="AlphaFoldDB" id="A0AA86N0P8"/>
<feature type="binding site" evidence="7">
    <location>
        <position position="286"/>
    </location>
    <ligand>
        <name>substrate</name>
    </ligand>
</feature>
<dbReference type="EC" id="3.5.2.3" evidence="7"/>
<feature type="domain" description="Dihydroorotase catalytic" evidence="9">
    <location>
        <begin position="57"/>
        <end position="244"/>
    </location>
</feature>
<dbReference type="SUPFAM" id="SSF51338">
    <property type="entry name" value="Composite domain of metallo-dependent hydrolases"/>
    <property type="match status" value="1"/>
</dbReference>
<keyword evidence="11" id="KW-1185">Reference proteome</keyword>
<feature type="binding site" evidence="7">
    <location>
        <position position="160"/>
    </location>
    <ligand>
        <name>Zn(2+)</name>
        <dbReference type="ChEBI" id="CHEBI:29105"/>
        <label>1</label>
    </ligand>
</feature>
<protein>
    <recommendedName>
        <fullName evidence="7">Dihydroorotase</fullName>
        <shortName evidence="7">DHOase</shortName>
        <ecNumber evidence="7">3.5.2.3</ecNumber>
    </recommendedName>
</protein>
<dbReference type="InterPro" id="IPR024403">
    <property type="entry name" value="DHOase_cat"/>
</dbReference>
<dbReference type="GO" id="GO:0004151">
    <property type="term" value="F:dihydroorotase activity"/>
    <property type="evidence" value="ECO:0007669"/>
    <property type="project" value="UniProtKB-UniRule"/>
</dbReference>
<dbReference type="GO" id="GO:0006145">
    <property type="term" value="P:purine nucleobase catabolic process"/>
    <property type="evidence" value="ECO:0007669"/>
    <property type="project" value="TreeGrafter"/>
</dbReference>
<dbReference type="RefSeq" id="WP_289269236.1">
    <property type="nucleotide sequence ID" value="NZ_OX365700.1"/>
</dbReference>
<organism evidence="10 11">
    <name type="scientific">Nitrospira tepida</name>
    <dbReference type="NCBI Taxonomy" id="2973512"/>
    <lineage>
        <taxon>Bacteria</taxon>
        <taxon>Pseudomonadati</taxon>
        <taxon>Nitrospirota</taxon>
        <taxon>Nitrospiria</taxon>
        <taxon>Nitrospirales</taxon>
        <taxon>Nitrospiraceae</taxon>
        <taxon>Nitrospira</taxon>
    </lineage>
</organism>
<proteinExistence type="inferred from homology"/>
<dbReference type="InterPro" id="IPR004722">
    <property type="entry name" value="DHOase"/>
</dbReference>
<dbReference type="NCBIfam" id="TIGR00857">
    <property type="entry name" value="pyrC_multi"/>
    <property type="match status" value="1"/>
</dbReference>
<feature type="binding site" evidence="7">
    <location>
        <position position="102"/>
    </location>
    <ligand>
        <name>substrate</name>
    </ligand>
</feature>
<dbReference type="GO" id="GO:0004038">
    <property type="term" value="F:allantoinase activity"/>
    <property type="evidence" value="ECO:0007669"/>
    <property type="project" value="TreeGrafter"/>
</dbReference>
<dbReference type="HAMAP" id="MF_00220_B">
    <property type="entry name" value="PyrC_classI_B"/>
    <property type="match status" value="1"/>
</dbReference>
<feature type="binding site" evidence="7">
    <location>
        <begin position="70"/>
        <end position="72"/>
    </location>
    <ligand>
        <name>substrate</name>
    </ligand>
</feature>
<name>A0AA86N0P8_9BACT</name>
<keyword evidence="3 7" id="KW-0479">Metal-binding</keyword>
<evidence type="ECO:0000259" key="9">
    <source>
        <dbReference type="Pfam" id="PF12890"/>
    </source>
</evidence>
<evidence type="ECO:0000259" key="8">
    <source>
        <dbReference type="Pfam" id="PF07969"/>
    </source>
</evidence>
<evidence type="ECO:0000256" key="4">
    <source>
        <dbReference type="ARBA" id="ARBA00022801"/>
    </source>
</evidence>
<comment type="cofactor">
    <cofactor evidence="7">
        <name>Zn(2+)</name>
        <dbReference type="ChEBI" id="CHEBI:29105"/>
    </cofactor>
    <text evidence="7">Binds 2 Zn(2+) ions per subunit.</text>
</comment>
<dbReference type="InterPro" id="IPR050138">
    <property type="entry name" value="DHOase/Allantoinase_Hydrolase"/>
</dbReference>
<dbReference type="EMBL" id="OX365700">
    <property type="protein sequence ID" value="CAI4032514.1"/>
    <property type="molecule type" value="Genomic_DNA"/>
</dbReference>
<dbReference type="Pfam" id="PF12890">
    <property type="entry name" value="DHOase"/>
    <property type="match status" value="1"/>
</dbReference>
<dbReference type="SUPFAM" id="SSF51556">
    <property type="entry name" value="Metallo-dependent hydrolases"/>
    <property type="match status" value="1"/>
</dbReference>
<dbReference type="PROSITE" id="PS00483">
    <property type="entry name" value="DIHYDROOROTASE_2"/>
    <property type="match status" value="1"/>
</dbReference>
<dbReference type="CDD" id="cd01317">
    <property type="entry name" value="DHOase_IIa"/>
    <property type="match status" value="1"/>
</dbReference>
<feature type="binding site" evidence="7">
    <location>
        <begin position="331"/>
        <end position="332"/>
    </location>
    <ligand>
        <name>substrate</name>
    </ligand>
</feature>
<keyword evidence="6 7" id="KW-0665">Pyrimidine biosynthesis</keyword>
<dbReference type="Pfam" id="PF07969">
    <property type="entry name" value="Amidohydro_3"/>
    <property type="match status" value="1"/>
</dbReference>
<dbReference type="InterPro" id="IPR013108">
    <property type="entry name" value="Amidohydro_3"/>
</dbReference>
<dbReference type="InterPro" id="IPR032466">
    <property type="entry name" value="Metal_Hydrolase"/>
</dbReference>
<accession>A0AA86N0P8</accession>
<evidence type="ECO:0000256" key="6">
    <source>
        <dbReference type="ARBA" id="ARBA00022975"/>
    </source>
</evidence>
<feature type="binding site" evidence="7">
    <location>
        <position position="240"/>
    </location>
    <ligand>
        <name>Zn(2+)</name>
        <dbReference type="ChEBI" id="CHEBI:29105"/>
        <label>2</label>
    </ligand>
</feature>
<dbReference type="Proteomes" id="UP001179121">
    <property type="component" value="Chromosome"/>
</dbReference>
<feature type="binding site" evidence="7">
    <location>
        <position position="160"/>
    </location>
    <ligand>
        <name>Zn(2+)</name>
        <dbReference type="ChEBI" id="CHEBI:29105"/>
        <label>2</label>
    </ligand>
</feature>
<feature type="binding site" evidence="7">
    <location>
        <position position="70"/>
    </location>
    <ligand>
        <name>Zn(2+)</name>
        <dbReference type="ChEBI" id="CHEBI:29105"/>
        <label>1</label>
    </ligand>
</feature>
<comment type="similarity">
    <text evidence="2 7">Belongs to the metallo-dependent hydrolases superfamily. DHOase family. Class I DHOase subfamily.</text>
</comment>
<feature type="binding site" evidence="7">
    <location>
        <position position="313"/>
    </location>
    <ligand>
        <name>Zn(2+)</name>
        <dbReference type="ChEBI" id="CHEBI:29105"/>
        <label>1</label>
    </ligand>
</feature>
<evidence type="ECO:0000256" key="3">
    <source>
        <dbReference type="ARBA" id="ARBA00022723"/>
    </source>
</evidence>
<dbReference type="Gene3D" id="2.30.40.10">
    <property type="entry name" value="Urease, subunit C, domain 1"/>
    <property type="match status" value="1"/>
</dbReference>
<dbReference type="KEGG" id="nti:DNFV4_02944"/>
<keyword evidence="5 7" id="KW-0862">Zinc</keyword>
<dbReference type="GO" id="GO:0008270">
    <property type="term" value="F:zinc ion binding"/>
    <property type="evidence" value="ECO:0007669"/>
    <property type="project" value="UniProtKB-UniRule"/>
</dbReference>
<feature type="binding site" evidence="7">
    <location>
        <position position="317"/>
    </location>
    <ligand>
        <name>substrate</name>
    </ligand>
</feature>
<evidence type="ECO:0000256" key="7">
    <source>
        <dbReference type="HAMAP-Rule" id="MF_00220"/>
    </source>
</evidence>
<evidence type="ECO:0000313" key="11">
    <source>
        <dbReference type="Proteomes" id="UP001179121"/>
    </source>
</evidence>
<dbReference type="InterPro" id="IPR011059">
    <property type="entry name" value="Metal-dep_hydrolase_composite"/>
</dbReference>
<evidence type="ECO:0000256" key="1">
    <source>
        <dbReference type="ARBA" id="ARBA00002368"/>
    </source>
</evidence>
<dbReference type="PANTHER" id="PTHR43668:SF2">
    <property type="entry name" value="ALLANTOINASE"/>
    <property type="match status" value="1"/>
</dbReference>
<dbReference type="PROSITE" id="PS00482">
    <property type="entry name" value="DIHYDROOROTASE_1"/>
    <property type="match status" value="1"/>
</dbReference>
<feature type="domain" description="Amidohydrolase 3" evidence="8">
    <location>
        <begin position="346"/>
        <end position="428"/>
    </location>
</feature>
<dbReference type="InterPro" id="IPR002195">
    <property type="entry name" value="Dihydroorotase_CS"/>
</dbReference>
<comment type="function">
    <text evidence="1 7">Catalyzes the reversible cyclization of carbamoyl aspartate to dihydroorotate.</text>
</comment>
<comment type="pathway">
    <text evidence="7">Pyrimidine metabolism; UMP biosynthesis via de novo pathway; (S)-dihydroorotate from bicarbonate: step 3/3.</text>
</comment>
<dbReference type="Gene3D" id="3.20.20.140">
    <property type="entry name" value="Metal-dependent hydrolases"/>
    <property type="match status" value="1"/>
</dbReference>
<feature type="binding site" evidence="7">
    <location>
        <position position="68"/>
    </location>
    <ligand>
        <name>Zn(2+)</name>
        <dbReference type="ChEBI" id="CHEBI:29105"/>
        <label>1</label>
    </ligand>
</feature>
<keyword evidence="4 7" id="KW-0378">Hydrolase</keyword>
<evidence type="ECO:0000256" key="5">
    <source>
        <dbReference type="ARBA" id="ARBA00022833"/>
    </source>
</evidence>
<sequence length="431" mass="45839">MALLIKGGTVLDPGRFHGRADVLIENGLIAAVIRMEGQARRQPSPASGELVVLEATGKLVLPGFVDLHVHFREPGFEYKETIESGATAAVAGGFTTVCCMPNTKPVNDSQSVTEFILDRARAAGMANVYPIGAITKGSEGVELAEIGELRAAGCVAISDDGKPVTNSAVMRRAMEYARAFDCPVVDHCEDTALVDGGCMNEGVVSTELGLPGIPDAAEEVMVARNIMLAELTGARLHLPHVSTEGSVRLVREAKQRGIAVTAEACPHHFTLTEEAVRGYDTHAKMNPPLRTWNDVQAIKGGLKDGTIDIIATDHAPHAAHEKQLEFVDAPFGIIGLETAFPLTMALVEEGVLSLEQAIAKLTVEPARVFGLRKGTLAPGADADLTIVDPNEAWEVDSGRSYSKSRNTPFAGWKVKGRVRATIVGGRVVWTA</sequence>
<feature type="active site" evidence="7">
    <location>
        <position position="313"/>
    </location>
</feature>